<keyword evidence="2" id="KW-1133">Transmembrane helix</keyword>
<dbReference type="AlphaFoldDB" id="X6LQK2"/>
<protein>
    <submittedName>
        <fullName evidence="3">Uncharacterized protein</fullName>
    </submittedName>
</protein>
<evidence type="ECO:0000256" key="2">
    <source>
        <dbReference type="SAM" id="Phobius"/>
    </source>
</evidence>
<organism evidence="3 4">
    <name type="scientific">Reticulomyxa filosa</name>
    <dbReference type="NCBI Taxonomy" id="46433"/>
    <lineage>
        <taxon>Eukaryota</taxon>
        <taxon>Sar</taxon>
        <taxon>Rhizaria</taxon>
        <taxon>Retaria</taxon>
        <taxon>Foraminifera</taxon>
        <taxon>Monothalamids</taxon>
        <taxon>Reticulomyxidae</taxon>
        <taxon>Reticulomyxa</taxon>
    </lineage>
</organism>
<comment type="caution">
    <text evidence="3">The sequence shown here is derived from an EMBL/GenBank/DDBJ whole genome shotgun (WGS) entry which is preliminary data.</text>
</comment>
<dbReference type="Proteomes" id="UP000023152">
    <property type="component" value="Unassembled WGS sequence"/>
</dbReference>
<gene>
    <name evidence="3" type="ORF">RFI_34385</name>
</gene>
<dbReference type="EMBL" id="ASPP01034353">
    <property type="protein sequence ID" value="ETO03025.1"/>
    <property type="molecule type" value="Genomic_DNA"/>
</dbReference>
<feature type="transmembrane region" description="Helical" evidence="2">
    <location>
        <begin position="110"/>
        <end position="127"/>
    </location>
</feature>
<feature type="compositionally biased region" description="Basic residues" evidence="1">
    <location>
        <begin position="186"/>
        <end position="217"/>
    </location>
</feature>
<proteinExistence type="predicted"/>
<evidence type="ECO:0000256" key="1">
    <source>
        <dbReference type="SAM" id="MobiDB-lite"/>
    </source>
</evidence>
<sequence length="310" mass="36987">MVWSPLIRCFFFDAIDFVCSLINSLNLSVHKTNKLYKSNSQLPSKNNFGVEATPRRQKNEKACFFYLFYLLFFYQMLIGSLLQMHVVCFLKMKKLFQFFNVFIGFKGKKNFKFIYLLFLYILFLFDIEGKQMGKRWKINWRKGKVNVGWGKQMGKREMKMGKLVVKNFYLRKLKMNLKNEENVENKKKKNKEKKKKKIEKKIKKAKKKTKKKDKKKSRIIKRKKADYALRSVDLFKKWVCYSRMRVEALAFRAHKWNVSCACAKSQLNFDCELVGDVGTQMVTHSLQYLSPFDPAKVYPSSQCRREQMDL</sequence>
<evidence type="ECO:0000313" key="4">
    <source>
        <dbReference type="Proteomes" id="UP000023152"/>
    </source>
</evidence>
<keyword evidence="4" id="KW-1185">Reference proteome</keyword>
<keyword evidence="2" id="KW-0812">Transmembrane</keyword>
<reference evidence="3 4" key="1">
    <citation type="journal article" date="2013" name="Curr. Biol.">
        <title>The Genome of the Foraminiferan Reticulomyxa filosa.</title>
        <authorList>
            <person name="Glockner G."/>
            <person name="Hulsmann N."/>
            <person name="Schleicher M."/>
            <person name="Noegel A.A."/>
            <person name="Eichinger L."/>
            <person name="Gallinger C."/>
            <person name="Pawlowski J."/>
            <person name="Sierra R."/>
            <person name="Euteneuer U."/>
            <person name="Pillet L."/>
            <person name="Moustafa A."/>
            <person name="Platzer M."/>
            <person name="Groth M."/>
            <person name="Szafranski K."/>
            <person name="Schliwa M."/>
        </authorList>
    </citation>
    <scope>NUCLEOTIDE SEQUENCE [LARGE SCALE GENOMIC DNA]</scope>
</reference>
<name>X6LQK2_RETFI</name>
<keyword evidence="2" id="KW-0472">Membrane</keyword>
<feature type="region of interest" description="Disordered" evidence="1">
    <location>
        <begin position="181"/>
        <end position="217"/>
    </location>
</feature>
<accession>X6LQK2</accession>
<feature type="transmembrane region" description="Helical" evidence="2">
    <location>
        <begin position="64"/>
        <end position="90"/>
    </location>
</feature>
<evidence type="ECO:0000313" key="3">
    <source>
        <dbReference type="EMBL" id="ETO03025.1"/>
    </source>
</evidence>